<dbReference type="InterPro" id="IPR011011">
    <property type="entry name" value="Znf_FYVE_PHD"/>
</dbReference>
<evidence type="ECO:0000313" key="8">
    <source>
        <dbReference type="EMBL" id="KAK9269724.1"/>
    </source>
</evidence>
<dbReference type="PROSITE" id="PS51050">
    <property type="entry name" value="ZF_CW"/>
    <property type="match status" value="1"/>
</dbReference>
<feature type="compositionally biased region" description="Basic and acidic residues" evidence="5">
    <location>
        <begin position="526"/>
        <end position="535"/>
    </location>
</feature>
<dbReference type="SMART" id="SM00249">
    <property type="entry name" value="PHD"/>
    <property type="match status" value="1"/>
</dbReference>
<dbReference type="GO" id="GO:0008623">
    <property type="term" value="C:CHRAC"/>
    <property type="evidence" value="ECO:0007669"/>
    <property type="project" value="TreeGrafter"/>
</dbReference>
<dbReference type="EMBL" id="JBBPBK010000015">
    <property type="protein sequence ID" value="KAK9269724.1"/>
    <property type="molecule type" value="Genomic_DNA"/>
</dbReference>
<dbReference type="PROSITE" id="PS50016">
    <property type="entry name" value="ZF_PHD_2"/>
    <property type="match status" value="1"/>
</dbReference>
<dbReference type="GO" id="GO:0006355">
    <property type="term" value="P:regulation of DNA-templated transcription"/>
    <property type="evidence" value="ECO:0007669"/>
    <property type="project" value="TreeGrafter"/>
</dbReference>
<dbReference type="PANTHER" id="PTHR46510">
    <property type="entry name" value="BROMODOMAIN ADJACENT TO ZINC FINGER DOMAIN PROTEIN 1A"/>
    <property type="match status" value="1"/>
</dbReference>
<evidence type="ECO:0000256" key="5">
    <source>
        <dbReference type="SAM" id="MobiDB-lite"/>
    </source>
</evidence>
<comment type="caution">
    <text evidence="8">The sequence shown here is derived from an EMBL/GenBank/DDBJ whole genome shotgun (WGS) entry which is preliminary data.</text>
</comment>
<evidence type="ECO:0000256" key="4">
    <source>
        <dbReference type="PROSITE-ProRule" id="PRU00146"/>
    </source>
</evidence>
<evidence type="ECO:0000313" key="9">
    <source>
        <dbReference type="Proteomes" id="UP001415857"/>
    </source>
</evidence>
<evidence type="ECO:0000256" key="2">
    <source>
        <dbReference type="ARBA" id="ARBA00022771"/>
    </source>
</evidence>
<dbReference type="Pfam" id="PF00628">
    <property type="entry name" value="PHD"/>
    <property type="match status" value="1"/>
</dbReference>
<feature type="domain" description="PHD-type" evidence="6">
    <location>
        <begin position="282"/>
        <end position="332"/>
    </location>
</feature>
<feature type="region of interest" description="Disordered" evidence="5">
    <location>
        <begin position="47"/>
        <end position="67"/>
    </location>
</feature>
<dbReference type="InterPro" id="IPR013083">
    <property type="entry name" value="Znf_RING/FYVE/PHD"/>
</dbReference>
<keyword evidence="3" id="KW-0862">Zinc</keyword>
<dbReference type="SUPFAM" id="SSF57903">
    <property type="entry name" value="FYVE/PHD zinc finger"/>
    <property type="match status" value="1"/>
</dbReference>
<dbReference type="PANTHER" id="PTHR46510:SF1">
    <property type="entry name" value="BROMODOMAIN ADJACENT TO ZINC FINGER DOMAIN PROTEIN 1A"/>
    <property type="match status" value="1"/>
</dbReference>
<dbReference type="Proteomes" id="UP001415857">
    <property type="component" value="Unassembled WGS sequence"/>
</dbReference>
<keyword evidence="1" id="KW-0479">Metal-binding</keyword>
<dbReference type="GO" id="GO:0031445">
    <property type="term" value="P:regulation of heterochromatin formation"/>
    <property type="evidence" value="ECO:0007669"/>
    <property type="project" value="TreeGrafter"/>
</dbReference>
<dbReference type="Gene3D" id="3.30.40.100">
    <property type="match status" value="1"/>
</dbReference>
<dbReference type="Gene3D" id="3.30.40.10">
    <property type="entry name" value="Zinc/RING finger domain, C3HC4 (zinc finger)"/>
    <property type="match status" value="1"/>
</dbReference>
<dbReference type="GO" id="GO:0045740">
    <property type="term" value="P:positive regulation of DNA replication"/>
    <property type="evidence" value="ECO:0007669"/>
    <property type="project" value="TreeGrafter"/>
</dbReference>
<dbReference type="InterPro" id="IPR019787">
    <property type="entry name" value="Znf_PHD-finger"/>
</dbReference>
<evidence type="ECO:0000259" key="7">
    <source>
        <dbReference type="PROSITE" id="PS51050"/>
    </source>
</evidence>
<dbReference type="GO" id="GO:0000228">
    <property type="term" value="C:nuclear chromosome"/>
    <property type="evidence" value="ECO:0007669"/>
    <property type="project" value="TreeGrafter"/>
</dbReference>
<feature type="region of interest" description="Disordered" evidence="5">
    <location>
        <begin position="513"/>
        <end position="535"/>
    </location>
</feature>
<reference evidence="8 9" key="1">
    <citation type="journal article" date="2024" name="Plant J.">
        <title>Genome sequences and population genomics reveal climatic adaptation and genomic divergence between two closely related sweetgum species.</title>
        <authorList>
            <person name="Xu W.Q."/>
            <person name="Ren C.Q."/>
            <person name="Zhang X.Y."/>
            <person name="Comes H.P."/>
            <person name="Liu X.H."/>
            <person name="Li Y.G."/>
            <person name="Kettle C.J."/>
            <person name="Jalonen R."/>
            <person name="Gaisberger H."/>
            <person name="Ma Y.Z."/>
            <person name="Qiu Y.X."/>
        </authorList>
    </citation>
    <scope>NUCLEOTIDE SEQUENCE [LARGE SCALE GENOMIC DNA]</scope>
    <source>
        <strain evidence="8">Hangzhou</strain>
    </source>
</reference>
<sequence>MLIQSSLPSSIEVVLSFVSDHGKEDFLCDWMPGAETWQMCPKCDEDPQGGCRNGTSTEEKKNTDDLSSNLPISCSQLSTVITMTESSTPNFVYRRRKHQKNSIAMFTSQASARTKASGGCHSALSSESPSIAAKEEHLGSQIEHETEVVGASVMPTVMRNGEPLVFKSESINGFSVGVDHGCDEAPKHSMHKIVEFCSVNDSCSSSKSNMEIGSASMKTEVDDNGECSSSDLLVMEVMGEDLSEKDLCISILRSQGLLKGVWPVRTHASAVSGGISSDSSCSRSCKVCGHSETTLSMLICDHCEEAFHVSCCNPRLKRIPIDEWFCHPCLKKTRKILKETTTSISSETGSRCMESKGDLSHIAFMLKDTEPYITGVRIGKAFQAEIPNWSGPITNDIDSIGEPLEMDPSECVSLHEWNSKKPSRLSSIGNWLQCREVIDGVGEGIDGTICGKWRRAPLFEVQTDDWDCFRSVFWDPTHSDCAVPQELETDQVLKQLKYIGMLRPRLAAKRRKLSCTESGGSQDPTEDVKNIRTPL</sequence>
<gene>
    <name evidence="8" type="ORF">L1049_001502</name>
</gene>
<name>A0AAP0NED5_LIQFO</name>
<dbReference type="InterPro" id="IPR019786">
    <property type="entry name" value="Zinc_finger_PHD-type_CS"/>
</dbReference>
<keyword evidence="2 4" id="KW-0863">Zinc-finger</keyword>
<dbReference type="InterPro" id="IPR001965">
    <property type="entry name" value="Znf_PHD"/>
</dbReference>
<organism evidence="8 9">
    <name type="scientific">Liquidambar formosana</name>
    <name type="common">Formosan gum</name>
    <dbReference type="NCBI Taxonomy" id="63359"/>
    <lineage>
        <taxon>Eukaryota</taxon>
        <taxon>Viridiplantae</taxon>
        <taxon>Streptophyta</taxon>
        <taxon>Embryophyta</taxon>
        <taxon>Tracheophyta</taxon>
        <taxon>Spermatophyta</taxon>
        <taxon>Magnoliopsida</taxon>
        <taxon>eudicotyledons</taxon>
        <taxon>Gunneridae</taxon>
        <taxon>Pentapetalae</taxon>
        <taxon>Saxifragales</taxon>
        <taxon>Altingiaceae</taxon>
        <taxon>Liquidambar</taxon>
    </lineage>
</organism>
<evidence type="ECO:0000259" key="6">
    <source>
        <dbReference type="PROSITE" id="PS50016"/>
    </source>
</evidence>
<evidence type="ECO:0000256" key="1">
    <source>
        <dbReference type="ARBA" id="ARBA00022723"/>
    </source>
</evidence>
<feature type="domain" description="CW-type" evidence="7">
    <location>
        <begin position="425"/>
        <end position="489"/>
    </location>
</feature>
<dbReference type="GO" id="GO:0008270">
    <property type="term" value="F:zinc ion binding"/>
    <property type="evidence" value="ECO:0007669"/>
    <property type="project" value="UniProtKB-KW"/>
</dbReference>
<proteinExistence type="predicted"/>
<accession>A0AAP0NED5</accession>
<evidence type="ECO:0000256" key="3">
    <source>
        <dbReference type="ARBA" id="ARBA00022833"/>
    </source>
</evidence>
<dbReference type="InterPro" id="IPR047171">
    <property type="entry name" value="BAZ1A"/>
</dbReference>
<dbReference type="AlphaFoldDB" id="A0AAP0NED5"/>
<dbReference type="PROSITE" id="PS01359">
    <property type="entry name" value="ZF_PHD_1"/>
    <property type="match status" value="1"/>
</dbReference>
<protein>
    <submittedName>
        <fullName evidence="8">Uncharacterized protein</fullName>
    </submittedName>
</protein>
<dbReference type="InterPro" id="IPR011124">
    <property type="entry name" value="Znf_CW"/>
</dbReference>
<dbReference type="GO" id="GO:0003677">
    <property type="term" value="F:DNA binding"/>
    <property type="evidence" value="ECO:0007669"/>
    <property type="project" value="TreeGrafter"/>
</dbReference>
<keyword evidence="9" id="KW-1185">Reference proteome</keyword>
<dbReference type="GO" id="GO:0006338">
    <property type="term" value="P:chromatin remodeling"/>
    <property type="evidence" value="ECO:0007669"/>
    <property type="project" value="InterPro"/>
</dbReference>
<dbReference type="FunFam" id="3.30.40.100:FF:000005">
    <property type="entry name" value="uncharacterized protein LOC106759733 isoform X4"/>
    <property type="match status" value="1"/>
</dbReference>